<evidence type="ECO:0000313" key="2">
    <source>
        <dbReference type="EMBL" id="GGB17319.1"/>
    </source>
</evidence>
<dbReference type="EMBL" id="BMIH01000001">
    <property type="protein sequence ID" value="GGB17319.1"/>
    <property type="molecule type" value="Genomic_DNA"/>
</dbReference>
<dbReference type="AlphaFoldDB" id="A0A916SUU2"/>
<gene>
    <name evidence="2" type="ORF">GCM10011380_03550</name>
</gene>
<name>A0A916SUU2_9SPHN</name>
<sequence length="137" mass="14669">MALRKEKNGASTGSARTEGGRLLVLVSDLLVTESPSPSGEGLGWGVSPKTLRLWKRPIPSPSPEVEGEEQCFDKLSTNGGEHSGPISPVIPAKAGISSGKRGMSRTRSQPSLGDVQRCRRLYCFFGLLYGTNSPNRQ</sequence>
<evidence type="ECO:0000313" key="3">
    <source>
        <dbReference type="Proteomes" id="UP000623067"/>
    </source>
</evidence>
<protein>
    <submittedName>
        <fullName evidence="2">Uncharacterized protein</fullName>
    </submittedName>
</protein>
<accession>A0A916SUU2</accession>
<evidence type="ECO:0000256" key="1">
    <source>
        <dbReference type="SAM" id="MobiDB-lite"/>
    </source>
</evidence>
<comment type="caution">
    <text evidence="2">The sequence shown here is derived from an EMBL/GenBank/DDBJ whole genome shotgun (WGS) entry which is preliminary data.</text>
</comment>
<organism evidence="2 3">
    <name type="scientific">Sphingomonas metalli</name>
    <dbReference type="NCBI Taxonomy" id="1779358"/>
    <lineage>
        <taxon>Bacteria</taxon>
        <taxon>Pseudomonadati</taxon>
        <taxon>Pseudomonadota</taxon>
        <taxon>Alphaproteobacteria</taxon>
        <taxon>Sphingomonadales</taxon>
        <taxon>Sphingomonadaceae</taxon>
        <taxon>Sphingomonas</taxon>
    </lineage>
</organism>
<keyword evidence="3" id="KW-1185">Reference proteome</keyword>
<feature type="region of interest" description="Disordered" evidence="1">
    <location>
        <begin position="57"/>
        <end position="112"/>
    </location>
</feature>
<reference evidence="2" key="2">
    <citation type="submission" date="2020-09" db="EMBL/GenBank/DDBJ databases">
        <authorList>
            <person name="Sun Q."/>
            <person name="Zhou Y."/>
        </authorList>
    </citation>
    <scope>NUCLEOTIDE SEQUENCE</scope>
    <source>
        <strain evidence="2">CGMCC 1.15330</strain>
    </source>
</reference>
<dbReference type="Proteomes" id="UP000623067">
    <property type="component" value="Unassembled WGS sequence"/>
</dbReference>
<proteinExistence type="predicted"/>
<reference evidence="2" key="1">
    <citation type="journal article" date="2014" name="Int. J. Syst. Evol. Microbiol.">
        <title>Complete genome sequence of Corynebacterium casei LMG S-19264T (=DSM 44701T), isolated from a smear-ripened cheese.</title>
        <authorList>
            <consortium name="US DOE Joint Genome Institute (JGI-PGF)"/>
            <person name="Walter F."/>
            <person name="Albersmeier A."/>
            <person name="Kalinowski J."/>
            <person name="Ruckert C."/>
        </authorList>
    </citation>
    <scope>NUCLEOTIDE SEQUENCE</scope>
    <source>
        <strain evidence="2">CGMCC 1.15330</strain>
    </source>
</reference>